<keyword evidence="6" id="KW-0238">DNA-binding</keyword>
<dbReference type="GO" id="GO:0140664">
    <property type="term" value="F:ATP-dependent DNA damage sensor activity"/>
    <property type="evidence" value="ECO:0007669"/>
    <property type="project" value="InterPro"/>
</dbReference>
<dbReference type="InterPro" id="IPR027417">
    <property type="entry name" value="P-loop_NTPase"/>
</dbReference>
<accession>A0AAW1HXY5</accession>
<keyword evidence="2" id="KW-0547">Nucleotide-binding</keyword>
<evidence type="ECO:0000256" key="5">
    <source>
        <dbReference type="ARBA" id="ARBA00022884"/>
    </source>
</evidence>
<reference evidence="8" key="1">
    <citation type="submission" date="2024-03" db="EMBL/GenBank/DDBJ databases">
        <title>WGS assembly of Saponaria officinalis var. Norfolk2.</title>
        <authorList>
            <person name="Jenkins J."/>
            <person name="Shu S."/>
            <person name="Grimwood J."/>
            <person name="Barry K."/>
            <person name="Goodstein D."/>
            <person name="Schmutz J."/>
            <person name="Leebens-Mack J."/>
            <person name="Osbourn A."/>
        </authorList>
    </citation>
    <scope>NUCLEOTIDE SEQUENCE [LARGE SCALE GENOMIC DNA]</scope>
    <source>
        <strain evidence="8">JIC</strain>
    </source>
</reference>
<evidence type="ECO:0000256" key="3">
    <source>
        <dbReference type="ARBA" id="ARBA00022801"/>
    </source>
</evidence>
<dbReference type="InterPro" id="IPR045076">
    <property type="entry name" value="MutS"/>
</dbReference>
<dbReference type="Gene3D" id="3.30.1370.110">
    <property type="match status" value="1"/>
</dbReference>
<dbReference type="GO" id="GO:0016887">
    <property type="term" value="F:ATP hydrolysis activity"/>
    <property type="evidence" value="ECO:0007669"/>
    <property type="project" value="InterPro"/>
</dbReference>
<dbReference type="InterPro" id="IPR046893">
    <property type="entry name" value="MSSS"/>
</dbReference>
<dbReference type="Pfam" id="PF01713">
    <property type="entry name" value="Smr"/>
    <property type="match status" value="1"/>
</dbReference>
<dbReference type="InterPro" id="IPR000432">
    <property type="entry name" value="DNA_mismatch_repair_MutS_C"/>
</dbReference>
<dbReference type="GO" id="GO:0045910">
    <property type="term" value="P:negative regulation of DNA recombination"/>
    <property type="evidence" value="ECO:0007669"/>
    <property type="project" value="InterPro"/>
</dbReference>
<dbReference type="InterPro" id="IPR002625">
    <property type="entry name" value="Smr_dom"/>
</dbReference>
<dbReference type="PROSITE" id="PS50828">
    <property type="entry name" value="SMR"/>
    <property type="match status" value="1"/>
</dbReference>
<dbReference type="FunFam" id="3.40.50.300:FF:001814">
    <property type="entry name" value="DNA mismatch repair protein MutS type 2"/>
    <property type="match status" value="1"/>
</dbReference>
<dbReference type="AlphaFoldDB" id="A0AAW1HXY5"/>
<keyword evidence="9" id="KW-1185">Reference proteome</keyword>
<dbReference type="GO" id="GO:0005524">
    <property type="term" value="F:ATP binding"/>
    <property type="evidence" value="ECO:0007669"/>
    <property type="project" value="UniProtKB-KW"/>
</dbReference>
<dbReference type="SMART" id="SM00463">
    <property type="entry name" value="SMR"/>
    <property type="match status" value="1"/>
</dbReference>
<evidence type="ECO:0000256" key="2">
    <source>
        <dbReference type="ARBA" id="ARBA00022741"/>
    </source>
</evidence>
<name>A0AAW1HXY5_SAPOF</name>
<evidence type="ECO:0000256" key="1">
    <source>
        <dbReference type="ARBA" id="ARBA00022730"/>
    </source>
</evidence>
<evidence type="ECO:0000313" key="9">
    <source>
        <dbReference type="Proteomes" id="UP001443914"/>
    </source>
</evidence>
<dbReference type="PIRSF" id="PIRSF005814">
    <property type="entry name" value="MutS_YshD"/>
    <property type="match status" value="1"/>
</dbReference>
<evidence type="ECO:0000313" key="8">
    <source>
        <dbReference type="EMBL" id="KAK9681946.1"/>
    </source>
</evidence>
<evidence type="ECO:0000259" key="7">
    <source>
        <dbReference type="PROSITE" id="PS50828"/>
    </source>
</evidence>
<dbReference type="InterPro" id="IPR007696">
    <property type="entry name" value="DNA_mismatch_repair_MutS_core"/>
</dbReference>
<dbReference type="NCBIfam" id="TIGR01069">
    <property type="entry name" value="mutS2"/>
    <property type="match status" value="1"/>
</dbReference>
<dbReference type="PANTHER" id="PTHR48466:SF1">
    <property type="entry name" value="SMR DOMAIN-CONTAINING PROTEIN"/>
    <property type="match status" value="1"/>
</dbReference>
<dbReference type="EMBL" id="JBDFQZ010000010">
    <property type="protein sequence ID" value="KAK9681946.1"/>
    <property type="molecule type" value="Genomic_DNA"/>
</dbReference>
<organism evidence="8 9">
    <name type="scientific">Saponaria officinalis</name>
    <name type="common">Common soapwort</name>
    <name type="synonym">Lychnis saponaria</name>
    <dbReference type="NCBI Taxonomy" id="3572"/>
    <lineage>
        <taxon>Eukaryota</taxon>
        <taxon>Viridiplantae</taxon>
        <taxon>Streptophyta</taxon>
        <taxon>Embryophyta</taxon>
        <taxon>Tracheophyta</taxon>
        <taxon>Spermatophyta</taxon>
        <taxon>Magnoliopsida</taxon>
        <taxon>eudicotyledons</taxon>
        <taxon>Gunneridae</taxon>
        <taxon>Pentapetalae</taxon>
        <taxon>Caryophyllales</taxon>
        <taxon>Caryophyllaceae</taxon>
        <taxon>Caryophylleae</taxon>
        <taxon>Saponaria</taxon>
    </lineage>
</organism>
<dbReference type="SMART" id="SM00534">
    <property type="entry name" value="MUTSac"/>
    <property type="match status" value="1"/>
</dbReference>
<dbReference type="GO" id="GO:0006298">
    <property type="term" value="P:mismatch repair"/>
    <property type="evidence" value="ECO:0007669"/>
    <property type="project" value="InterPro"/>
</dbReference>
<dbReference type="Gene3D" id="3.40.50.300">
    <property type="entry name" value="P-loop containing nucleotide triphosphate hydrolases"/>
    <property type="match status" value="1"/>
</dbReference>
<dbReference type="Proteomes" id="UP001443914">
    <property type="component" value="Unassembled WGS sequence"/>
</dbReference>
<dbReference type="PANTHER" id="PTHR48466">
    <property type="entry name" value="OS10G0509000 PROTEIN-RELATED"/>
    <property type="match status" value="1"/>
</dbReference>
<dbReference type="InterPro" id="IPR036187">
    <property type="entry name" value="DNA_mismatch_repair_MutS_sf"/>
</dbReference>
<dbReference type="Pfam" id="PF20297">
    <property type="entry name" value="MSSS"/>
    <property type="match status" value="1"/>
</dbReference>
<sequence>MRVVTVTFSAKMNLNHSLNTTFIATPLSNFHHRHPFLRRNNHRKFTYNASLSSATSNDLQHETLKTLEWNRLCTHLTPFTSTSMGQSAAQTGSIPMGRTLEESRRLLDQTTAVLELSSSLDFSGIDNVSDIVNSAALGEVLSIGELCAVKRTLRSSRRLLEQLEEFCPCDGDGDRRHPLLDILRKCNFLVELEQKIEFCIDSSLSIVLDRASDDLKFIRSERRKNMDDLDSLMKSVSHKIFQAGGIDRPLVTNRRSRMCVAIKASHRSLLPEGVVLNVSSSGATYFMEPREAVDLNNMEVMLSNSEKDEERAILSLLASELGKSAEDVVNLLKSIQEVDLAAARAGYAKWLDAVCPNLNSVSKDDDLLIDIEGVQHPLLLEQSLSSLKDVAGLKSWNSDDADHKGGLMHVRDLPNGVHNLPVPINIKIRRGANVVIISGPNAGGKTASMKTLGLLSLMAKAGFYLPSESHPKLPWFDIVLADIGDHQSLEQSLSTFSGHILRICKILDVVSKDSLVMIDEIGSGTDPSEGVALSASILQYIKDKVGLAVVTTHYADLSRLKETDARFENAAMEFSLDTLQPTYQVLWGCAGESNALKIARRIGFDNKVIDRAESWLERLMPEKQAQRKGLLYQSLLEERNRMESRARHAASLHSDVMDLYHEIVGEARDLDWRQRALIAKETQQIEQEIEAIKSQIENVVNRFENQLRTVDIDQYGSIIKKAELEIGSLVASHSPIINRASGGAEALQTVQPGDQVRVKRLGGKLATVVEVSEEDGTVVIQYGKVRSRVEKSGIQAMNEETAVSSRSHMKNQARVSGNLRNMNIRKEGEQSYGPMIRTSKNTVDLRGMKVEDASRELKMAIAAWEPHSLLFVVHGMGTGVVKERVIEIMKNHPRIVKFEQESPMNYGCTVAYIK</sequence>
<dbReference type="InterPro" id="IPR036063">
    <property type="entry name" value="Smr_dom_sf"/>
</dbReference>
<dbReference type="InterPro" id="IPR005747">
    <property type="entry name" value="MutS2"/>
</dbReference>
<dbReference type="SMART" id="SM00533">
    <property type="entry name" value="MUTSd"/>
    <property type="match status" value="1"/>
</dbReference>
<dbReference type="SUPFAM" id="SSF52540">
    <property type="entry name" value="P-loop containing nucleoside triphosphate hydrolases"/>
    <property type="match status" value="1"/>
</dbReference>
<dbReference type="PROSITE" id="PS00486">
    <property type="entry name" value="DNA_MISMATCH_REPAIR_2"/>
    <property type="match status" value="1"/>
</dbReference>
<keyword evidence="5" id="KW-0694">RNA-binding</keyword>
<protein>
    <recommendedName>
        <fullName evidence="7">Smr domain-containing protein</fullName>
    </recommendedName>
</protein>
<keyword evidence="4" id="KW-0067">ATP-binding</keyword>
<dbReference type="GO" id="GO:0030983">
    <property type="term" value="F:mismatched DNA binding"/>
    <property type="evidence" value="ECO:0007669"/>
    <property type="project" value="InterPro"/>
</dbReference>
<gene>
    <name evidence="8" type="ORF">RND81_10G038900</name>
</gene>
<dbReference type="GO" id="GO:0019843">
    <property type="term" value="F:rRNA binding"/>
    <property type="evidence" value="ECO:0007669"/>
    <property type="project" value="UniProtKB-KW"/>
</dbReference>
<dbReference type="GO" id="GO:0004519">
    <property type="term" value="F:endonuclease activity"/>
    <property type="evidence" value="ECO:0007669"/>
    <property type="project" value="UniProtKB-KW"/>
</dbReference>
<keyword evidence="3" id="KW-0378">Hydrolase</keyword>
<comment type="caution">
    <text evidence="8">The sequence shown here is derived from an EMBL/GenBank/DDBJ whole genome shotgun (WGS) entry which is preliminary data.</text>
</comment>
<dbReference type="SUPFAM" id="SSF48334">
    <property type="entry name" value="DNA repair protein MutS, domain III"/>
    <property type="match status" value="1"/>
</dbReference>
<keyword evidence="1" id="KW-0699">rRNA-binding</keyword>
<evidence type="ECO:0000256" key="4">
    <source>
        <dbReference type="ARBA" id="ARBA00022840"/>
    </source>
</evidence>
<feature type="domain" description="Smr" evidence="7">
    <location>
        <begin position="843"/>
        <end position="914"/>
    </location>
</feature>
<evidence type="ECO:0000256" key="6">
    <source>
        <dbReference type="ARBA" id="ARBA00023125"/>
    </source>
</evidence>
<dbReference type="SUPFAM" id="SSF160443">
    <property type="entry name" value="SMR domain-like"/>
    <property type="match status" value="1"/>
</dbReference>
<dbReference type="Pfam" id="PF00488">
    <property type="entry name" value="MutS_V"/>
    <property type="match status" value="1"/>
</dbReference>
<proteinExistence type="predicted"/>